<reference evidence="2" key="1">
    <citation type="journal article" date="2023" name="Int. J. Syst. Evol. Microbiol.">
        <title>Mesoterricola silvestris gen. nov., sp. nov., Mesoterricola sediminis sp. nov., Geothrix oryzae sp. nov., Geothrix edaphica sp. nov., Geothrix rubra sp. nov., and Geothrix limicola sp. nov., six novel members of Acidobacteriota isolated from soils.</title>
        <authorList>
            <person name="Itoh H."/>
            <person name="Sugisawa Y."/>
            <person name="Mise K."/>
            <person name="Xu Z."/>
            <person name="Kuniyasu M."/>
            <person name="Ushijima N."/>
            <person name="Kawano K."/>
            <person name="Kobayashi E."/>
            <person name="Shiratori Y."/>
            <person name="Masuda Y."/>
            <person name="Senoo K."/>
        </authorList>
    </citation>
    <scope>NUCLEOTIDE SEQUENCE</scope>
    <source>
        <strain evidence="2">W786</strain>
    </source>
</reference>
<dbReference type="InterPro" id="IPR013783">
    <property type="entry name" value="Ig-like_fold"/>
</dbReference>
<feature type="domain" description="PKD/Chitinase" evidence="1">
    <location>
        <begin position="754"/>
        <end position="835"/>
    </location>
</feature>
<dbReference type="Gene3D" id="2.60.40.10">
    <property type="entry name" value="Immunoglobulins"/>
    <property type="match status" value="16"/>
</dbReference>
<feature type="domain" description="PKD/Chitinase" evidence="1">
    <location>
        <begin position="930"/>
        <end position="1011"/>
    </location>
</feature>
<dbReference type="Proteomes" id="UP001228113">
    <property type="component" value="Chromosome"/>
</dbReference>
<feature type="domain" description="PKD/Chitinase" evidence="1">
    <location>
        <begin position="1362"/>
        <end position="1455"/>
    </location>
</feature>
<dbReference type="Pfam" id="PF05345">
    <property type="entry name" value="He_PIG"/>
    <property type="match status" value="16"/>
</dbReference>
<feature type="domain" description="PKD/Chitinase" evidence="1">
    <location>
        <begin position="666"/>
        <end position="747"/>
    </location>
</feature>
<sequence length="2249" mass="225994">MRLNPVPSLAILVLGLLGLGLPMGCGSSRSYCEQATEVVAPTAAYPDQTGLVGTALTAAPTVGGHGPITGADVASGTLPPGLVLGPDGRLTGVPTVPGIYTVTVTLRNAEGGRVDVPVRVTVLPAGSLHLTYVSPLTFAAGTAIPVQKATAENLLPGAASTFAVTSGNLPAGLNLDAASGDIQGTPTTPGLYTWTVALANGGRSATATVSALVEASGALALSYPTPRWFPMLRLMGPETPTLANATAGLTTAYSLSGDVPPGLMLDASGSLRGTPTATGVYAFSITAVNGTRTATANLVYTVETDAPLALTYGGRKFFTVDAAIAPQPPALTGATPSLSTAYQASGQLPPGLGVATAGALTGTPTQVGDYDFTISAQNGSRTAAARVLVTVETPGPLALAYATPRVFPVNTAIPVQLPALGNPTSGLVTTYALSGNVPKGLAMTPDGQISGTPTVPGIYAFTITAVNGSRVAASQVTYSVENQGPLALAYATPQYFPVNAAIATQSPSLGNASPGIPTTYAATGLPAGLAINADGTITGTPTAPGTYPVSVTATNGSRAATAALTYYVENTGVLTLAYATPKYFPVNAAIATQTPSVGNASAGVATSYAATGLPAGLAINADGTITGTPTAPGTYPVSVTATNGSRAATAALTYYVENTGALTLAYATPKYFPVNAAIATQTPSVGNASAGVATTYAATGLPAGLAINADGTITGTPTAPGTYPVSVTATNGSRTATAALTYYVENTGALTLAYATPKYFPVNAAIATQTPSVGNASAGVATTYAATGLPAGLAINADGTIIGTPTAPGTYPVSVTATNGSRTATAALTYYVENTGALTLAYATPKYFPVNAAIATQTPSVGNASAGVATTYAATGLPAGLAINADGTITGTPTAPGTYSVSVTATNGSRTATAAMAYYVENTGALTLAYATPKYFPVNAAIATQTPSVGNASSGITTAFAATGLPTGLTLNADGTITGTPAATGVYSVSVTATNGSRTATAALTYYVEATGSLALSYATPRYFPVGAAIATQTPSVGNASSGIPTTFAATGLPTGLTLNADGTITGTPTAQGIYSVSVTATNGSRTATAAMTYYVENTGALTLAYATPKYFPVNAAIATQNPTVGNATAGITTTFAATGLPTGLTLNADGTITGTPTAGGTFSVSVTTTNGSRTATAALTYYVENTGALTVSYPTPVYATVNAAIATQTPTVGNATSGITTTFGSAGGTFPAGLTLNADGTITGTPTATGTYAFSIAAMNGSRSGVASPTYYVQNAGALTLSYATPQTFTSGTAISTQSPTLGNATTGFSTSYAVVSGTLSPGLTLNADGTITGTPTTVGTYAFSIRATNGNRTATAALSYTTVSAAPTALNYTTPVTYTATVAITPNLPNASGGAPTSYAVTSGSLPTGLTLNTTDGTISGTPTAAGTFSVTIRGTNGSGNASQSLSITVLAYPTASLTSNPTIVPVGQSSSLTAIFKGGTGVVTGGNLSGPTPTTDGNSVPTGIILSPTSYTYTLTVTSPQGYVATSSTTVQWIPVPSDTWTTTIPNTGGSFAPDGSSALNGQISLVVPSQGGTCGDITLTVNREDTLPGSFPASVATYSKVFNIATDLGYPFKVPVTITLTYDPTAGSPNLGGADLPVPFYWDANYGAWVATGLKSVNTSAKTVTFTTLSPGRYVVAAVPGLASALATQATGFAAGTDGWLQNNVDVYDLPGGAGLGMSSFASWYYNFRKAANGGTGLYSLFPSASDTAAKGLISRLANGTADDWNQVWDQSAYSLTDVQTGLALITGLKVTGQPQLFLMGDARPAVNNALATLATKYDLSTGKFTLLDPNYPGNTLTIAWNASTGAFSSYDRDMAYSPSFAAYAFEGQTTVHRLADYEKVLSGAEAGYPTSSFATVALDSIGGVTSPDVSTTVTVASNLNVRVTGTVTNGDETATALFWSQNDQAPRTAVTLTPVDATHSTFDFTIPQLADPYGTTVMLETTSNPCDPTFSHSGFQQFSVKQASLTPWFPNACFEDSTSSASPWSLQQGSNSGVAYPNVDSTNPLAYKANTFSWPSGEMNGYSVSWSAGSIDSAVVNSPTHAADPYVPSILSVLDGNNAFRINNAATGAHISRLYQTITVPSSVQRPKLSFYWAFVAQSAGHIPSQEPYVDIVVLDTTTDEVLYYVHHFPPSTVSGTAYSDGYPGWISGAGSGSSQWFGISWQKVSLNLGTGRANHNLRIVVTAADCTQGGHGGYAYLDSIGCQ</sequence>
<gene>
    <name evidence="2" type="ORF">METESE_29880</name>
</gene>
<dbReference type="SUPFAM" id="SSF49313">
    <property type="entry name" value="Cadherin-like"/>
    <property type="match status" value="9"/>
</dbReference>
<accession>A0AA48H102</accession>
<feature type="domain" description="PKD/Chitinase" evidence="1">
    <location>
        <begin position="1199"/>
        <end position="1277"/>
    </location>
</feature>
<organism evidence="2 3">
    <name type="scientific">Mesoterricola sediminis</name>
    <dbReference type="NCBI Taxonomy" id="2927980"/>
    <lineage>
        <taxon>Bacteria</taxon>
        <taxon>Pseudomonadati</taxon>
        <taxon>Acidobacteriota</taxon>
        <taxon>Holophagae</taxon>
        <taxon>Holophagales</taxon>
        <taxon>Holophagaceae</taxon>
        <taxon>Mesoterricola</taxon>
    </lineage>
</organism>
<evidence type="ECO:0000259" key="1">
    <source>
        <dbReference type="SMART" id="SM00089"/>
    </source>
</evidence>
<proteinExistence type="predicted"/>
<dbReference type="KEGG" id="msea:METESE_29880"/>
<evidence type="ECO:0000313" key="2">
    <source>
        <dbReference type="EMBL" id="BDU78030.1"/>
    </source>
</evidence>
<name>A0AA48H102_9BACT</name>
<dbReference type="PANTHER" id="PTHR37494">
    <property type="entry name" value="HEMAGGLUTININ"/>
    <property type="match status" value="1"/>
</dbReference>
<dbReference type="GO" id="GO:0016020">
    <property type="term" value="C:membrane"/>
    <property type="evidence" value="ECO:0007669"/>
    <property type="project" value="InterPro"/>
</dbReference>
<feature type="domain" description="PKD/Chitinase" evidence="1">
    <location>
        <begin position="842"/>
        <end position="923"/>
    </location>
</feature>
<dbReference type="InterPro" id="IPR022409">
    <property type="entry name" value="PKD/Chitinase_dom"/>
</dbReference>
<protein>
    <recommendedName>
        <fullName evidence="1">PKD/Chitinase domain-containing protein</fullName>
    </recommendedName>
</protein>
<dbReference type="GO" id="GO:0005509">
    <property type="term" value="F:calcium ion binding"/>
    <property type="evidence" value="ECO:0007669"/>
    <property type="project" value="InterPro"/>
</dbReference>
<dbReference type="SMART" id="SM00089">
    <property type="entry name" value="PKD"/>
    <property type="match status" value="9"/>
</dbReference>
<dbReference type="RefSeq" id="WP_316410529.1">
    <property type="nucleotide sequence ID" value="NZ_AP027081.1"/>
</dbReference>
<dbReference type="PANTHER" id="PTHR37494:SF1">
    <property type="entry name" value="STAPHYLOCOCCUS AUREUS SURFACE PROTEIN A"/>
    <property type="match status" value="1"/>
</dbReference>
<dbReference type="InterPro" id="IPR015919">
    <property type="entry name" value="Cadherin-like_sf"/>
</dbReference>
<feature type="domain" description="PKD/Chitinase" evidence="1">
    <location>
        <begin position="578"/>
        <end position="659"/>
    </location>
</feature>
<feature type="domain" description="PKD/Chitinase" evidence="1">
    <location>
        <begin position="502"/>
        <end position="571"/>
    </location>
</feature>
<feature type="domain" description="PKD/Chitinase" evidence="1">
    <location>
        <begin position="1030"/>
        <end position="1099"/>
    </location>
</feature>
<keyword evidence="3" id="KW-1185">Reference proteome</keyword>
<evidence type="ECO:0000313" key="3">
    <source>
        <dbReference type="Proteomes" id="UP001228113"/>
    </source>
</evidence>
<dbReference type="EMBL" id="AP027081">
    <property type="protein sequence ID" value="BDU78030.1"/>
    <property type="molecule type" value="Genomic_DNA"/>
</dbReference>